<gene>
    <name evidence="1" type="ORF">UFOPK4347_01429</name>
</gene>
<sequence length="177" mass="18264">MRAITPSSFAVASTFVGAPGTTRGVAAFDSSEYPPVPATFFAAILKVYETPISRPLIFASANGDTPSETTSHNVSLHACTMKSVSGDPPSDSGRSQTRSILPKLSGVAFTFCAIPGILRGTATSEASEYAPTPAMFFAATLKVCATPGFKPVTTAEAVLPSPSSNTTQLTPVHDCTT</sequence>
<organism evidence="1">
    <name type="scientific">freshwater metagenome</name>
    <dbReference type="NCBI Taxonomy" id="449393"/>
    <lineage>
        <taxon>unclassified sequences</taxon>
        <taxon>metagenomes</taxon>
        <taxon>ecological metagenomes</taxon>
    </lineage>
</organism>
<name>A0A6J7UTD6_9ZZZZ</name>
<evidence type="ECO:0000313" key="1">
    <source>
        <dbReference type="EMBL" id="CAB5067267.1"/>
    </source>
</evidence>
<proteinExistence type="predicted"/>
<reference evidence="1" key="1">
    <citation type="submission" date="2020-05" db="EMBL/GenBank/DDBJ databases">
        <authorList>
            <person name="Chiriac C."/>
            <person name="Salcher M."/>
            <person name="Ghai R."/>
            <person name="Kavagutti S V."/>
        </authorList>
    </citation>
    <scope>NUCLEOTIDE SEQUENCE</scope>
</reference>
<dbReference type="AlphaFoldDB" id="A0A6J7UTD6"/>
<protein>
    <submittedName>
        <fullName evidence="1">Unannotated protein</fullName>
    </submittedName>
</protein>
<dbReference type="EMBL" id="CAFBQU010000052">
    <property type="protein sequence ID" value="CAB5067267.1"/>
    <property type="molecule type" value="Genomic_DNA"/>
</dbReference>
<accession>A0A6J7UTD6</accession>